<protein>
    <submittedName>
        <fullName evidence="1">Uncharacterized protein</fullName>
    </submittedName>
</protein>
<dbReference type="EMBL" id="UIGI01000002">
    <property type="protein sequence ID" value="SUY92777.1"/>
    <property type="molecule type" value="Genomic_DNA"/>
</dbReference>
<evidence type="ECO:0000313" key="1">
    <source>
        <dbReference type="EMBL" id="SUY92777.1"/>
    </source>
</evidence>
<reference evidence="1 2" key="1">
    <citation type="submission" date="2018-06" db="EMBL/GenBank/DDBJ databases">
        <authorList>
            <consortium name="Pathogen Informatics"/>
            <person name="Doyle S."/>
        </authorList>
    </citation>
    <scope>NUCLEOTIDE SEQUENCE [LARGE SCALE GENOMIC DNA]</scope>
    <source>
        <strain evidence="1 2">NCTC12119</strain>
    </source>
</reference>
<dbReference type="Proteomes" id="UP000255528">
    <property type="component" value="Unassembled WGS sequence"/>
</dbReference>
<organism evidence="1 2">
    <name type="scientific">Buttiauxella agrestis</name>
    <dbReference type="NCBI Taxonomy" id="82977"/>
    <lineage>
        <taxon>Bacteria</taxon>
        <taxon>Pseudomonadati</taxon>
        <taxon>Pseudomonadota</taxon>
        <taxon>Gammaproteobacteria</taxon>
        <taxon>Enterobacterales</taxon>
        <taxon>Enterobacteriaceae</taxon>
        <taxon>Buttiauxella</taxon>
    </lineage>
</organism>
<sequence length="179" mass="21118">MKNKAELLSKLSAVLKCYIIQFESSSLFKDDHKIDLNILEQSLLDNDRELMYIIRPAGTHLLRTDVHFLPKYYLSCRGNHKEFTYIHIDLCTGEHKEIDWKEAEAVIFKPINPPSEIGFTKYDYLGKVIVDLKNRGFDEFLKSRNLEDLRRFAIDDERPTLVRYIDNINKVMQQPTSRH</sequence>
<evidence type="ECO:0000313" key="2">
    <source>
        <dbReference type="Proteomes" id="UP000255528"/>
    </source>
</evidence>
<gene>
    <name evidence="1" type="ORF">NCTC12119_04806</name>
</gene>
<name>A0A381KPS4_9ENTR</name>
<accession>A0A381KPS4</accession>
<dbReference type="AlphaFoldDB" id="A0A381KPS4"/>
<dbReference type="RefSeq" id="WP_115632017.1">
    <property type="nucleotide sequence ID" value="NZ_UIGI01000002.1"/>
</dbReference>
<proteinExistence type="predicted"/>